<gene>
    <name evidence="2" type="ORF">HHI36_012887</name>
</gene>
<feature type="region of interest" description="Disordered" evidence="1">
    <location>
        <begin position="1"/>
        <end position="35"/>
    </location>
</feature>
<evidence type="ECO:0000313" key="3">
    <source>
        <dbReference type="Proteomes" id="UP001516400"/>
    </source>
</evidence>
<dbReference type="AlphaFoldDB" id="A0ABD2NFK5"/>
<feature type="compositionally biased region" description="Basic and acidic residues" evidence="1">
    <location>
        <begin position="7"/>
        <end position="30"/>
    </location>
</feature>
<comment type="caution">
    <text evidence="2">The sequence shown here is derived from an EMBL/GenBank/DDBJ whole genome shotgun (WGS) entry which is preliminary data.</text>
</comment>
<proteinExistence type="predicted"/>
<keyword evidence="3" id="KW-1185">Reference proteome</keyword>
<evidence type="ECO:0000256" key="1">
    <source>
        <dbReference type="SAM" id="MobiDB-lite"/>
    </source>
</evidence>
<dbReference type="Proteomes" id="UP001516400">
    <property type="component" value="Unassembled WGS sequence"/>
</dbReference>
<accession>A0ABD2NFK5</accession>
<name>A0ABD2NFK5_9CUCU</name>
<feature type="region of interest" description="Disordered" evidence="1">
    <location>
        <begin position="81"/>
        <end position="104"/>
    </location>
</feature>
<evidence type="ECO:0000313" key="2">
    <source>
        <dbReference type="EMBL" id="KAL3277543.1"/>
    </source>
</evidence>
<sequence>MKYLRKGRGDTKWIRKETRRSKNEMSDKVHKNNTGIVGTQRLEEGRQVNKVWMEVTGKAKKVWVEDHNNRTIIAWRNIEEKRKSNKRNQEPDLDKKKYKEFIEE</sequence>
<protein>
    <submittedName>
        <fullName evidence="2">Uncharacterized protein</fullName>
    </submittedName>
</protein>
<organism evidence="2 3">
    <name type="scientific">Cryptolaemus montrouzieri</name>
    <dbReference type="NCBI Taxonomy" id="559131"/>
    <lineage>
        <taxon>Eukaryota</taxon>
        <taxon>Metazoa</taxon>
        <taxon>Ecdysozoa</taxon>
        <taxon>Arthropoda</taxon>
        <taxon>Hexapoda</taxon>
        <taxon>Insecta</taxon>
        <taxon>Pterygota</taxon>
        <taxon>Neoptera</taxon>
        <taxon>Endopterygota</taxon>
        <taxon>Coleoptera</taxon>
        <taxon>Polyphaga</taxon>
        <taxon>Cucujiformia</taxon>
        <taxon>Coccinelloidea</taxon>
        <taxon>Coccinellidae</taxon>
        <taxon>Scymninae</taxon>
        <taxon>Scymnini</taxon>
        <taxon>Cryptolaemus</taxon>
    </lineage>
</organism>
<dbReference type="EMBL" id="JABFTP020000103">
    <property type="protein sequence ID" value="KAL3277543.1"/>
    <property type="molecule type" value="Genomic_DNA"/>
</dbReference>
<reference evidence="2 3" key="1">
    <citation type="journal article" date="2021" name="BMC Biol.">
        <title>Horizontally acquired antibacterial genes associated with adaptive radiation of ladybird beetles.</title>
        <authorList>
            <person name="Li H.S."/>
            <person name="Tang X.F."/>
            <person name="Huang Y.H."/>
            <person name="Xu Z.Y."/>
            <person name="Chen M.L."/>
            <person name="Du X.Y."/>
            <person name="Qiu B.Y."/>
            <person name="Chen P.T."/>
            <person name="Zhang W."/>
            <person name="Slipinski A."/>
            <person name="Escalona H.E."/>
            <person name="Waterhouse R.M."/>
            <person name="Zwick A."/>
            <person name="Pang H."/>
        </authorList>
    </citation>
    <scope>NUCLEOTIDE SEQUENCE [LARGE SCALE GENOMIC DNA]</scope>
    <source>
        <strain evidence="2">SYSU2018</strain>
    </source>
</reference>